<dbReference type="OrthoDB" id="5361472at2"/>
<evidence type="ECO:0000313" key="1">
    <source>
        <dbReference type="EMBL" id="RDU73373.1"/>
    </source>
</evidence>
<accession>A0A3D8J796</accession>
<keyword evidence="2" id="KW-1185">Reference proteome</keyword>
<evidence type="ECO:0008006" key="3">
    <source>
        <dbReference type="Google" id="ProtNLM"/>
    </source>
</evidence>
<dbReference type="AlphaFoldDB" id="A0A3D8J796"/>
<dbReference type="EMBL" id="NXLW01000002">
    <property type="protein sequence ID" value="RDU73373.1"/>
    <property type="molecule type" value="Genomic_DNA"/>
</dbReference>
<proteinExistence type="predicted"/>
<dbReference type="RefSeq" id="WP_104762987.1">
    <property type="nucleotide sequence ID" value="NZ_FZPM01000012.1"/>
</dbReference>
<organism evidence="1 2">
    <name type="scientific">Helicobacter aurati</name>
    <dbReference type="NCBI Taxonomy" id="137778"/>
    <lineage>
        <taxon>Bacteria</taxon>
        <taxon>Pseudomonadati</taxon>
        <taxon>Campylobacterota</taxon>
        <taxon>Epsilonproteobacteria</taxon>
        <taxon>Campylobacterales</taxon>
        <taxon>Helicobacteraceae</taxon>
        <taxon>Helicobacter</taxon>
    </lineage>
</organism>
<reference evidence="1 2" key="1">
    <citation type="submission" date="2018-04" db="EMBL/GenBank/DDBJ databases">
        <title>Novel Campyloabacter and Helicobacter Species and Strains.</title>
        <authorList>
            <person name="Mannion A.J."/>
            <person name="Shen Z."/>
            <person name="Fox J.G."/>
        </authorList>
    </citation>
    <scope>NUCLEOTIDE SEQUENCE [LARGE SCALE GENOMIC DNA]</scope>
    <source>
        <strain evidence="1 2">MIT 97-5075</strain>
    </source>
</reference>
<evidence type="ECO:0000313" key="2">
    <source>
        <dbReference type="Proteomes" id="UP000256424"/>
    </source>
</evidence>
<sequence>MRIAFRKVYSGPKEIHCELDVDSSYIDEHEKAFLSGNIERVSPKLVKFQGKLYAKLELICVKSGEPFYKVIEQDLTLYFSDGIWNIQSQTLAIESLDVIEFFDGFIDFDFVLKSEIESIRLDYNVKE</sequence>
<protein>
    <recommendedName>
        <fullName evidence="3">DUF177 domain-containing protein</fullName>
    </recommendedName>
</protein>
<name>A0A3D8J796_9HELI</name>
<gene>
    <name evidence="1" type="ORF">CQA66_01525</name>
</gene>
<dbReference type="Proteomes" id="UP000256424">
    <property type="component" value="Unassembled WGS sequence"/>
</dbReference>
<comment type="caution">
    <text evidence="1">The sequence shown here is derived from an EMBL/GenBank/DDBJ whole genome shotgun (WGS) entry which is preliminary data.</text>
</comment>